<proteinExistence type="predicted"/>
<name>A0A6J7PFQ9_9ZZZZ</name>
<sequence>MGLFGSGAQLTVNLDEALVLLKDDAALVDVREIDEWEAGHAPEAIHIPLADVPGSPKDVDATKPVLVICRSGRRSLTAAAQLRDEGFEAVSVNGGMVAWQQAGGLVVRNGGDPGTIV</sequence>
<dbReference type="AlphaFoldDB" id="A0A6J7PFQ9"/>
<organism evidence="2">
    <name type="scientific">freshwater metagenome</name>
    <dbReference type="NCBI Taxonomy" id="449393"/>
    <lineage>
        <taxon>unclassified sequences</taxon>
        <taxon>metagenomes</taxon>
        <taxon>ecological metagenomes</taxon>
    </lineage>
</organism>
<evidence type="ECO:0000259" key="1">
    <source>
        <dbReference type="PROSITE" id="PS50206"/>
    </source>
</evidence>
<dbReference type="EMBL" id="CAFBOM010000325">
    <property type="protein sequence ID" value="CAB5002289.1"/>
    <property type="molecule type" value="Genomic_DNA"/>
</dbReference>
<dbReference type="Gene3D" id="3.40.250.10">
    <property type="entry name" value="Rhodanese-like domain"/>
    <property type="match status" value="1"/>
</dbReference>
<evidence type="ECO:0000313" key="2">
    <source>
        <dbReference type="EMBL" id="CAB5002289.1"/>
    </source>
</evidence>
<dbReference type="SMART" id="SM00450">
    <property type="entry name" value="RHOD"/>
    <property type="match status" value="1"/>
</dbReference>
<protein>
    <submittedName>
        <fullName evidence="2">Unannotated protein</fullName>
    </submittedName>
</protein>
<dbReference type="SUPFAM" id="SSF52821">
    <property type="entry name" value="Rhodanese/Cell cycle control phosphatase"/>
    <property type="match status" value="1"/>
</dbReference>
<dbReference type="PANTHER" id="PTHR43031:SF1">
    <property type="entry name" value="PYRIDINE NUCLEOTIDE-DISULPHIDE OXIDOREDUCTASE"/>
    <property type="match status" value="1"/>
</dbReference>
<accession>A0A6J7PFQ9</accession>
<gene>
    <name evidence="2" type="ORF">UFOPK3957_01650</name>
</gene>
<dbReference type="Pfam" id="PF00581">
    <property type="entry name" value="Rhodanese"/>
    <property type="match status" value="1"/>
</dbReference>
<dbReference type="PROSITE" id="PS50206">
    <property type="entry name" value="RHODANESE_3"/>
    <property type="match status" value="1"/>
</dbReference>
<reference evidence="2" key="1">
    <citation type="submission" date="2020-05" db="EMBL/GenBank/DDBJ databases">
        <authorList>
            <person name="Chiriac C."/>
            <person name="Salcher M."/>
            <person name="Ghai R."/>
            <person name="Kavagutti S V."/>
        </authorList>
    </citation>
    <scope>NUCLEOTIDE SEQUENCE</scope>
</reference>
<dbReference type="PANTHER" id="PTHR43031">
    <property type="entry name" value="FAD-DEPENDENT OXIDOREDUCTASE"/>
    <property type="match status" value="1"/>
</dbReference>
<dbReference type="InterPro" id="IPR001763">
    <property type="entry name" value="Rhodanese-like_dom"/>
</dbReference>
<dbReference type="CDD" id="cd00158">
    <property type="entry name" value="RHOD"/>
    <property type="match status" value="1"/>
</dbReference>
<dbReference type="InterPro" id="IPR050229">
    <property type="entry name" value="GlpE_sulfurtransferase"/>
</dbReference>
<feature type="domain" description="Rhodanese" evidence="1">
    <location>
        <begin position="21"/>
        <end position="108"/>
    </location>
</feature>
<dbReference type="InterPro" id="IPR036873">
    <property type="entry name" value="Rhodanese-like_dom_sf"/>
</dbReference>